<dbReference type="SUPFAM" id="SSF56112">
    <property type="entry name" value="Protein kinase-like (PK-like)"/>
    <property type="match status" value="1"/>
</dbReference>
<dbReference type="PROSITE" id="PS50011">
    <property type="entry name" value="PROTEIN_KINASE_DOM"/>
    <property type="match status" value="1"/>
</dbReference>
<dbReference type="GO" id="GO:0016209">
    <property type="term" value="F:antioxidant activity"/>
    <property type="evidence" value="ECO:0007669"/>
    <property type="project" value="InterPro"/>
</dbReference>
<dbReference type="FunFam" id="1.10.510.10:FF:000021">
    <property type="entry name" value="Serine/threonine protein kinase"/>
    <property type="match status" value="1"/>
</dbReference>
<keyword evidence="2" id="KW-0723">Serine/threonine-protein kinase</keyword>
<feature type="domain" description="Protein kinase" evidence="9">
    <location>
        <begin position="104"/>
        <end position="365"/>
    </location>
</feature>
<keyword evidence="5 11" id="KW-0418">Kinase</keyword>
<dbReference type="InterPro" id="IPR036249">
    <property type="entry name" value="Thioredoxin-like_sf"/>
</dbReference>
<dbReference type="InterPro" id="IPR017441">
    <property type="entry name" value="Protein_kinase_ATP_BS"/>
</dbReference>
<dbReference type="InterPro" id="IPR000719">
    <property type="entry name" value="Prot_kinase_dom"/>
</dbReference>
<dbReference type="Gene3D" id="3.30.200.20">
    <property type="entry name" value="Phosphorylase Kinase, domain 1"/>
    <property type="match status" value="1"/>
</dbReference>
<keyword evidence="6 7" id="KW-0067">ATP-binding</keyword>
<evidence type="ECO:0000256" key="4">
    <source>
        <dbReference type="ARBA" id="ARBA00022741"/>
    </source>
</evidence>
<evidence type="ECO:0000256" key="8">
    <source>
        <dbReference type="SAM" id="MobiDB-lite"/>
    </source>
</evidence>
<dbReference type="GO" id="GO:0005524">
    <property type="term" value="F:ATP binding"/>
    <property type="evidence" value="ECO:0007669"/>
    <property type="project" value="UniProtKB-UniRule"/>
</dbReference>
<proteinExistence type="predicted"/>
<dbReference type="Gene3D" id="3.40.30.10">
    <property type="entry name" value="Glutaredoxin"/>
    <property type="match status" value="1"/>
</dbReference>
<evidence type="ECO:0000256" key="2">
    <source>
        <dbReference type="ARBA" id="ARBA00022527"/>
    </source>
</evidence>
<evidence type="ECO:0000256" key="7">
    <source>
        <dbReference type="PROSITE-ProRule" id="PRU10141"/>
    </source>
</evidence>
<evidence type="ECO:0000313" key="12">
    <source>
        <dbReference type="Proteomes" id="UP000320176"/>
    </source>
</evidence>
<name>A0A5C6AYP8_9BACT</name>
<dbReference type="EMBL" id="SJPN01000003">
    <property type="protein sequence ID" value="TWU04798.1"/>
    <property type="molecule type" value="Genomic_DNA"/>
</dbReference>
<dbReference type="Pfam" id="PF00069">
    <property type="entry name" value="Pkinase"/>
    <property type="match status" value="1"/>
</dbReference>
<dbReference type="PANTHER" id="PTHR43289">
    <property type="entry name" value="MITOGEN-ACTIVATED PROTEIN KINASE KINASE KINASE 20-RELATED"/>
    <property type="match status" value="1"/>
</dbReference>
<evidence type="ECO:0000259" key="9">
    <source>
        <dbReference type="PROSITE" id="PS50011"/>
    </source>
</evidence>
<feature type="domain" description="Thioredoxin" evidence="10">
    <location>
        <begin position="769"/>
        <end position="914"/>
    </location>
</feature>
<dbReference type="PANTHER" id="PTHR43289:SF6">
    <property type="entry name" value="SERINE_THREONINE-PROTEIN KINASE NEKL-3"/>
    <property type="match status" value="1"/>
</dbReference>
<feature type="binding site" evidence="7">
    <location>
        <position position="133"/>
    </location>
    <ligand>
        <name>ATP</name>
        <dbReference type="ChEBI" id="CHEBI:30616"/>
    </ligand>
</feature>
<evidence type="ECO:0000256" key="1">
    <source>
        <dbReference type="ARBA" id="ARBA00012513"/>
    </source>
</evidence>
<keyword evidence="12" id="KW-1185">Reference proteome</keyword>
<organism evidence="11 12">
    <name type="scientific">Stieleria varia</name>
    <dbReference type="NCBI Taxonomy" id="2528005"/>
    <lineage>
        <taxon>Bacteria</taxon>
        <taxon>Pseudomonadati</taxon>
        <taxon>Planctomycetota</taxon>
        <taxon>Planctomycetia</taxon>
        <taxon>Pirellulales</taxon>
        <taxon>Pirellulaceae</taxon>
        <taxon>Stieleria</taxon>
    </lineage>
</organism>
<feature type="region of interest" description="Disordered" evidence="8">
    <location>
        <begin position="513"/>
        <end position="534"/>
    </location>
</feature>
<protein>
    <recommendedName>
        <fullName evidence="1">non-specific serine/threonine protein kinase</fullName>
        <ecNumber evidence="1">2.7.11.1</ecNumber>
    </recommendedName>
</protein>
<dbReference type="InterPro" id="IPR013766">
    <property type="entry name" value="Thioredoxin_domain"/>
</dbReference>
<dbReference type="CDD" id="cd14014">
    <property type="entry name" value="STKc_PknB_like"/>
    <property type="match status" value="1"/>
</dbReference>
<dbReference type="Pfam" id="PF00578">
    <property type="entry name" value="AhpC-TSA"/>
    <property type="match status" value="1"/>
</dbReference>
<dbReference type="Gene3D" id="1.10.510.10">
    <property type="entry name" value="Transferase(Phosphotransferase) domain 1"/>
    <property type="match status" value="1"/>
</dbReference>
<accession>A0A5C6AYP8</accession>
<dbReference type="InterPro" id="IPR000866">
    <property type="entry name" value="AhpC/TSA"/>
</dbReference>
<sequence length="915" mass="101037">MNSNIMQCDDQELKRLLAADDRDIGHDRWMGHVEQCAQCQTRLRELAADDDQWQKAVAVLAGEDEAVPCFGRSRETSTSWNEAMARQLLQPPSHPEMLGRLGRYEIERMIGSGGMGIVFKAFDTELNRVVAVKVLAPYLSARGSARQRFAREARAAAGVRDDHVVPIFNVESEHEPPFLVMQYVAGGSLQEKLDRDGPLEVAEVLRIGLQTAKGLAAAHAQGLIHRDVKPSNILLDEGVERALLTDFGLARAEDDACLTRSGFHPGTPHYMSPEQVRGDAIDGRSDLFSLGCVLYALCTGHSPFRADTSYAVMRRITDETPRPIRQLNNDIPQWLDAIVMKLLAKSRDDRFDSANQVAELLEACLAHVQEPTTSPLPTPVAKIVTNFSVKDSNSWSSESGGGFNFPRMTTLIAAAFAMPLLIAGIFITLETSKGTITIKSEADDVPVIIKQGDKVYDKLTVGRDDKSIRLYAGQYEVTFDGELDRMAIENGSVELRRGKEVVVRIHEELGIDGGTEELSSMPSEIPVEDSQTRPEAGTLEALNAEFDRVAAKYNAAIGNAVGEVELNRVYQELDPREVMTPKYLKYEKQHRGTNDGLQSLVKVAEMARSVGDPNSVVGKGRVEVIDRLIQHYLDHEGLETIAGTLQAGPPTPRSDEFLNLLVEKSPFRKTQAEALIAQIIHGKELLTAVTGIPSHRKRMEGMQSVAPQSARDDYREVLDRLESTDTVQLKVDLNKKLKQLVENYSDVAVEYYGTARSASERLSHAINKVVVGSEAPEMVATDINGAPFRLSNLRGEIAVLVFAQSAGDNLREMYAPLRQLVAKYKQMPVRVIGIMSSGDRKILEEATARGDFNWTVIPQPYSGPLQLDWGIEGYPTVYVVDAKGILHGPLNMPYFGDGGYDTIDVDEKLEELIHN</sequence>
<reference evidence="11 12" key="1">
    <citation type="submission" date="2019-02" db="EMBL/GenBank/DDBJ databases">
        <title>Deep-cultivation of Planctomycetes and their phenomic and genomic characterization uncovers novel biology.</title>
        <authorList>
            <person name="Wiegand S."/>
            <person name="Jogler M."/>
            <person name="Boedeker C."/>
            <person name="Pinto D."/>
            <person name="Vollmers J."/>
            <person name="Rivas-Marin E."/>
            <person name="Kohn T."/>
            <person name="Peeters S.H."/>
            <person name="Heuer A."/>
            <person name="Rast P."/>
            <person name="Oberbeckmann S."/>
            <person name="Bunk B."/>
            <person name="Jeske O."/>
            <person name="Meyerdierks A."/>
            <person name="Storesund J.E."/>
            <person name="Kallscheuer N."/>
            <person name="Luecker S."/>
            <person name="Lage O.M."/>
            <person name="Pohl T."/>
            <person name="Merkel B.J."/>
            <person name="Hornburger P."/>
            <person name="Mueller R.-W."/>
            <person name="Bruemmer F."/>
            <person name="Labrenz M."/>
            <person name="Spormann A.M."/>
            <person name="Op Den Camp H."/>
            <person name="Overmann J."/>
            <person name="Amann R."/>
            <person name="Jetten M.S.M."/>
            <person name="Mascher T."/>
            <person name="Medema M.H."/>
            <person name="Devos D.P."/>
            <person name="Kaster A.-K."/>
            <person name="Ovreas L."/>
            <person name="Rohde M."/>
            <person name="Galperin M.Y."/>
            <person name="Jogler C."/>
        </authorList>
    </citation>
    <scope>NUCLEOTIDE SEQUENCE [LARGE SCALE GENOMIC DNA]</scope>
    <source>
        <strain evidence="11 12">Pla52n</strain>
    </source>
</reference>
<gene>
    <name evidence="11" type="primary">pknB_23</name>
    <name evidence="11" type="ORF">Pla52n_28420</name>
</gene>
<keyword evidence="3 11" id="KW-0808">Transferase</keyword>
<dbReference type="OrthoDB" id="6111975at2"/>
<comment type="caution">
    <text evidence="11">The sequence shown here is derived from an EMBL/GenBank/DDBJ whole genome shotgun (WGS) entry which is preliminary data.</text>
</comment>
<dbReference type="EC" id="2.7.11.1" evidence="1"/>
<dbReference type="PROSITE" id="PS00108">
    <property type="entry name" value="PROTEIN_KINASE_ST"/>
    <property type="match status" value="1"/>
</dbReference>
<evidence type="ECO:0000256" key="5">
    <source>
        <dbReference type="ARBA" id="ARBA00022777"/>
    </source>
</evidence>
<dbReference type="CDD" id="cd02966">
    <property type="entry name" value="TlpA_like_family"/>
    <property type="match status" value="1"/>
</dbReference>
<dbReference type="InterPro" id="IPR011009">
    <property type="entry name" value="Kinase-like_dom_sf"/>
</dbReference>
<evidence type="ECO:0000313" key="11">
    <source>
        <dbReference type="EMBL" id="TWU04798.1"/>
    </source>
</evidence>
<evidence type="ECO:0000256" key="6">
    <source>
        <dbReference type="ARBA" id="ARBA00022840"/>
    </source>
</evidence>
<dbReference type="GO" id="GO:0004674">
    <property type="term" value="F:protein serine/threonine kinase activity"/>
    <property type="evidence" value="ECO:0007669"/>
    <property type="project" value="UniProtKB-KW"/>
</dbReference>
<evidence type="ECO:0000256" key="3">
    <source>
        <dbReference type="ARBA" id="ARBA00022679"/>
    </source>
</evidence>
<dbReference type="GO" id="GO:0016491">
    <property type="term" value="F:oxidoreductase activity"/>
    <property type="evidence" value="ECO:0007669"/>
    <property type="project" value="InterPro"/>
</dbReference>
<dbReference type="InterPro" id="IPR008271">
    <property type="entry name" value="Ser/Thr_kinase_AS"/>
</dbReference>
<evidence type="ECO:0000259" key="10">
    <source>
        <dbReference type="PROSITE" id="PS51352"/>
    </source>
</evidence>
<dbReference type="SMART" id="SM00220">
    <property type="entry name" value="S_TKc"/>
    <property type="match status" value="1"/>
</dbReference>
<keyword evidence="4 7" id="KW-0547">Nucleotide-binding</keyword>
<dbReference type="SUPFAM" id="SSF52833">
    <property type="entry name" value="Thioredoxin-like"/>
    <property type="match status" value="1"/>
</dbReference>
<dbReference type="RefSeq" id="WP_146520152.1">
    <property type="nucleotide sequence ID" value="NZ_CP151726.1"/>
</dbReference>
<dbReference type="AlphaFoldDB" id="A0A5C6AYP8"/>
<dbReference type="PROSITE" id="PS51352">
    <property type="entry name" value="THIOREDOXIN_2"/>
    <property type="match status" value="1"/>
</dbReference>
<dbReference type="PROSITE" id="PS00107">
    <property type="entry name" value="PROTEIN_KINASE_ATP"/>
    <property type="match status" value="1"/>
</dbReference>
<dbReference type="Proteomes" id="UP000320176">
    <property type="component" value="Unassembled WGS sequence"/>
</dbReference>